<dbReference type="Pfam" id="PF00668">
    <property type="entry name" value="Condensation"/>
    <property type="match status" value="2"/>
</dbReference>
<dbReference type="InterPro" id="IPR056896">
    <property type="entry name" value="SIDD_N"/>
</dbReference>
<dbReference type="CDD" id="cd19542">
    <property type="entry name" value="CT_NRPS-like"/>
    <property type="match status" value="1"/>
</dbReference>
<dbReference type="PROSITE" id="PS00455">
    <property type="entry name" value="AMP_BINDING"/>
    <property type="match status" value="1"/>
</dbReference>
<evidence type="ECO:0000313" key="7">
    <source>
        <dbReference type="Proteomes" id="UP001172155"/>
    </source>
</evidence>
<evidence type="ECO:0000313" key="6">
    <source>
        <dbReference type="EMBL" id="KAK0747199.1"/>
    </source>
</evidence>
<keyword evidence="3" id="KW-0436">Ligase</keyword>
<dbReference type="PANTHER" id="PTHR45527">
    <property type="entry name" value="NONRIBOSOMAL PEPTIDE SYNTHETASE"/>
    <property type="match status" value="1"/>
</dbReference>
<dbReference type="Proteomes" id="UP001172155">
    <property type="component" value="Unassembled WGS sequence"/>
</dbReference>
<reference evidence="6" key="1">
    <citation type="submission" date="2023-06" db="EMBL/GenBank/DDBJ databases">
        <title>Genome-scale phylogeny and comparative genomics of the fungal order Sordariales.</title>
        <authorList>
            <consortium name="Lawrence Berkeley National Laboratory"/>
            <person name="Hensen N."/>
            <person name="Bonometti L."/>
            <person name="Westerberg I."/>
            <person name="Brannstrom I.O."/>
            <person name="Guillou S."/>
            <person name="Cros-Aarteil S."/>
            <person name="Calhoun S."/>
            <person name="Haridas S."/>
            <person name="Kuo A."/>
            <person name="Mondo S."/>
            <person name="Pangilinan J."/>
            <person name="Riley R."/>
            <person name="LaButti K."/>
            <person name="Andreopoulos B."/>
            <person name="Lipzen A."/>
            <person name="Chen C."/>
            <person name="Yanf M."/>
            <person name="Daum C."/>
            <person name="Ng V."/>
            <person name="Clum A."/>
            <person name="Steindorff A."/>
            <person name="Ohm R."/>
            <person name="Martin F."/>
            <person name="Silar P."/>
            <person name="Natvig D."/>
            <person name="Lalanne C."/>
            <person name="Gautier V."/>
            <person name="Ament-velasquez S.L."/>
            <person name="Kruys A."/>
            <person name="Hutchinson M.I."/>
            <person name="Powell A.J."/>
            <person name="Barry K."/>
            <person name="Miller A.N."/>
            <person name="Grigoriev I.V."/>
            <person name="Debuchy R."/>
            <person name="Gladieux P."/>
            <person name="Thoren M.H."/>
            <person name="Johannesson H."/>
        </authorList>
    </citation>
    <scope>NUCLEOTIDE SEQUENCE</scope>
    <source>
        <strain evidence="6">SMH3187-1</strain>
    </source>
</reference>
<dbReference type="InterPro" id="IPR010071">
    <property type="entry name" value="AA_adenyl_dom"/>
</dbReference>
<dbReference type="EMBL" id="JAUKUD010000004">
    <property type="protein sequence ID" value="KAK0747199.1"/>
    <property type="molecule type" value="Genomic_DNA"/>
</dbReference>
<comment type="caution">
    <text evidence="6">The sequence shown here is derived from an EMBL/GenBank/DDBJ whole genome shotgun (WGS) entry which is preliminary data.</text>
</comment>
<dbReference type="GO" id="GO:0031177">
    <property type="term" value="F:phosphopantetheine binding"/>
    <property type="evidence" value="ECO:0007669"/>
    <property type="project" value="InterPro"/>
</dbReference>
<dbReference type="Gene3D" id="2.30.38.10">
    <property type="entry name" value="Luciferase, Domain 3"/>
    <property type="match status" value="1"/>
</dbReference>
<dbReference type="Gene3D" id="3.40.50.12780">
    <property type="entry name" value="N-terminal domain of ligase-like"/>
    <property type="match status" value="1"/>
</dbReference>
<dbReference type="InterPro" id="IPR020806">
    <property type="entry name" value="PKS_PP-bd"/>
</dbReference>
<dbReference type="FunFam" id="3.30.559.30:FF:000003">
    <property type="entry name" value="Nonribosomal peptide synthase SidD"/>
    <property type="match status" value="1"/>
</dbReference>
<gene>
    <name evidence="6" type="ORF">B0T18DRAFT_370008</name>
</gene>
<dbReference type="Pfam" id="PF24895">
    <property type="entry name" value="SIDD_N"/>
    <property type="match status" value="1"/>
</dbReference>
<comment type="similarity">
    <text evidence="4">Belongs to the NRP synthetase family.</text>
</comment>
<dbReference type="Pfam" id="PF00550">
    <property type="entry name" value="PP-binding"/>
    <property type="match status" value="2"/>
</dbReference>
<dbReference type="InterPro" id="IPR006162">
    <property type="entry name" value="Ppantetheine_attach_site"/>
</dbReference>
<dbReference type="SUPFAM" id="SSF56801">
    <property type="entry name" value="Acetyl-CoA synthetase-like"/>
    <property type="match status" value="2"/>
</dbReference>
<dbReference type="InterPro" id="IPR045851">
    <property type="entry name" value="AMP-bd_C_sf"/>
</dbReference>
<dbReference type="InterPro" id="IPR023213">
    <property type="entry name" value="CAT-like_dom_sf"/>
</dbReference>
<dbReference type="InterPro" id="IPR001242">
    <property type="entry name" value="Condensation_dom"/>
</dbReference>
<name>A0AA40EX71_9PEZI</name>
<evidence type="ECO:0000256" key="3">
    <source>
        <dbReference type="ARBA" id="ARBA00022598"/>
    </source>
</evidence>
<dbReference type="CDD" id="cd19545">
    <property type="entry name" value="FUM14_C_NRPS-like"/>
    <property type="match status" value="1"/>
</dbReference>
<evidence type="ECO:0000256" key="1">
    <source>
        <dbReference type="ARBA" id="ARBA00022450"/>
    </source>
</evidence>
<evidence type="ECO:0000256" key="4">
    <source>
        <dbReference type="ARBA" id="ARBA00029454"/>
    </source>
</evidence>
<dbReference type="GO" id="GO:0044550">
    <property type="term" value="P:secondary metabolite biosynthetic process"/>
    <property type="evidence" value="ECO:0007669"/>
    <property type="project" value="TreeGrafter"/>
</dbReference>
<dbReference type="Gene3D" id="1.10.1200.10">
    <property type="entry name" value="ACP-like"/>
    <property type="match status" value="2"/>
</dbReference>
<dbReference type="InterPro" id="IPR036736">
    <property type="entry name" value="ACP-like_sf"/>
</dbReference>
<dbReference type="GO" id="GO:0016874">
    <property type="term" value="F:ligase activity"/>
    <property type="evidence" value="ECO:0007669"/>
    <property type="project" value="UniProtKB-KW"/>
</dbReference>
<dbReference type="CDD" id="cd05918">
    <property type="entry name" value="A_NRPS_SidN3_like"/>
    <property type="match status" value="1"/>
</dbReference>
<protein>
    <submittedName>
        <fullName evidence="6">NRPS6, nonribosomal peptide synthase</fullName>
    </submittedName>
</protein>
<dbReference type="InterPro" id="IPR009081">
    <property type="entry name" value="PP-bd_ACP"/>
</dbReference>
<dbReference type="PANTHER" id="PTHR45527:SF3">
    <property type="entry name" value="SIDEROPHORE SYNTHETASE (EUROFUNG)"/>
    <property type="match status" value="1"/>
</dbReference>
<dbReference type="Gene3D" id="3.30.559.30">
    <property type="entry name" value="Nonribosomal peptide synthetase, condensation domain"/>
    <property type="match status" value="2"/>
</dbReference>
<dbReference type="GO" id="GO:0043041">
    <property type="term" value="P:amino acid activation for nonribosomal peptide biosynthetic process"/>
    <property type="evidence" value="ECO:0007669"/>
    <property type="project" value="TreeGrafter"/>
</dbReference>
<organism evidence="6 7">
    <name type="scientific">Schizothecium vesticola</name>
    <dbReference type="NCBI Taxonomy" id="314040"/>
    <lineage>
        <taxon>Eukaryota</taxon>
        <taxon>Fungi</taxon>
        <taxon>Dikarya</taxon>
        <taxon>Ascomycota</taxon>
        <taxon>Pezizomycotina</taxon>
        <taxon>Sordariomycetes</taxon>
        <taxon>Sordariomycetidae</taxon>
        <taxon>Sordariales</taxon>
        <taxon>Schizotheciaceae</taxon>
        <taxon>Schizothecium</taxon>
    </lineage>
</organism>
<dbReference type="PROSITE" id="PS00012">
    <property type="entry name" value="PHOSPHOPANTETHEINE"/>
    <property type="match status" value="1"/>
</dbReference>
<dbReference type="FunFam" id="3.40.50.12780:FF:000014">
    <property type="entry name" value="Nonribosomal peptide synthetase 1"/>
    <property type="match status" value="1"/>
</dbReference>
<evidence type="ECO:0000256" key="2">
    <source>
        <dbReference type="ARBA" id="ARBA00022553"/>
    </source>
</evidence>
<sequence length="2122" mass="232419">MGSVQVDGGFVSRHEPQVDHVEAATPLAAPAGSGDQFRHFEVLGLASDDAASVSGMREDMVLVSWLIVLWRTREDAQISYDWAYRGWDIDIDHDAATPTCLSTDEIATGMQTTVNEATASISRHLTRVHGGAAGPWPSPASLILSTETTSRSDGQETPSLQLELRFVDHQLLVRPLPHNADKYPAFLITHHIQTLVDTIQHSLSHPSETIEQCMRPTRSDLDQIWQWNHAVVPTYDLCMHDVVSEQAQKSSTKEAIVSWDGTLTYAQLDQYSTLLASLLLEMGVKANDYVPVCFEKSRWASVAVLAVMKAGATMVLMDPTLPLARLQNMAQQVGAGAMIASLRQADLARSILPDGKVQTLGESTFSSLSGLDSPLPLLPPVSPSTTMYVIFTSGSTGTPKGVQISHRTYSSSAFPRTEAVGYAAESRVLDFASYAFDVSIDNMILTLANGGCLCIPSDEDRLNNINGVIRDMKINYAGITPSMARILELEVIASLSCLGLGGEACSTRDVNYWGQFTRIVIGYGPCECTVGCTINSSAATGRDITLGPGNGANIWLVHPDDHDSLVPIGAVGELLVEGPIVGQGYLNDPEKTAASFIDGTAWLGAGHKAYVGRSGRMYKTGDLGRYDPFGSGEIIFVGRKDTQVKLRGQRVELGEIESQLRERLPSDIHVVAEVITPAGTGSKATLVAFVAPPSKGHQVRDITTAELTVDLRDKLAEADASVVKVLPRYMVPSAYIPINHIPALISGKIDRKRLKQFGTTVDLRQIDQHQHQARATPTPATAGNIELSEAERRLRKAWAITLKVDLESIQPQDNFFALGGDSLAAMRLVSVCRENVGLELTVIAAFGNPTLSAMAAVVGVSAASAIAQRQRTPFSMLAKPFDTALLEASKICSVPVEDVEDMYPCTATQESLFTFSLKSAEPYTAQRVARIPHHISLEEWKKAWEQVVAKNQVLRTRVVQLENDADAGLRQVVVKETIRWRYGNKLSRYLEEDRAEKMNPGASLARYAIVSSPDTGDRYMVWTMHHVVYDGWSEPMVLETVRSILRGEQRHLEGPRQMGDFVQYLHGSDQEASKTFWHDELEGAVGPQFPRLPSRDFVPAPDTVVERKIAVDTGHGFPFTPATLIRAAWALVASQHSGSNDVVFGETMTGRNIHLPGVEGIVGPLIATIPVRIRVDRTSPIAAYLQAVQESVLVRASHQHVGMQTIRKLSRDAQRACESGSGLVIQPDPDFGVCDDLGFDHSDVVQEAIHFNPYSFMLAVGILKDGFRVSASFDSKLVDVEQAQRILRQVETACLQLTRHLEQSVEQVSWLPEAELSEIWRWNRAPPMSWDDSGAWRKLRAAANTEQGSLYPRAAVPWVCSINDPKSLSPIGCAGELWLEGPLFSAEAVESPAWLLAGSAQCKGRGGKVQPTGDIVKMQGDGTVVFLGRKEDIFPVGNHSVNLADLEVHFPSYLSPSTLAAATIIPTRSSGLSSGHGLVVFVEQAPVEEGTKTVKILSEKQSLASGSTISPCISTDLAVALRRMDKFLQGTPESDMLSSFTYVVVDYIPTKCGLINRRLLAHLASTVPQKTLDQLQAGFDGAWKSRSTKVEVTSAEDILRLAWAKVLSVDTEQIDVDDNFFRLGGDSVLAMKLVSHLRSQGHRLTVADIFRHMRLGSAAKALRVGKVAEAEVQTPSRQPFSLLGPMDVGPFLSDVVRPKLANPAWAIQDMYPVTDSQALDIHATLHGPRTSMQYTMLYFNEGIDKAKLISSCLELVKTHDILRTVFVDMEGSFAQVVLEKAEDALVLTEMAAEGDLVQFVEETCKSHIESEFRLGSSFLRIFLIEGQHDGLCLALGLSHALYDGISLPRLLRDLEAIFVGNALTPFQPFSAYMAHIFSQQFEVKALDYWKGLLRGSSLSILDRPSLARETRDRAIFKTSLVDVSHKPAEITIANLLMAAWALVVARRLRSSDVTFGSITSGRGIEEADMDDVVGPCYQFTPVRVPFQYHWTAMDLLHFVQKQGSQSSAHDFVGFERIAKQCTQWSPEARMFDSVVHHQDVEYFDDMPFAGGSCKVDILNPHGDAAYPLKVVSFVKEEQMYVGIVGSEKETAFVDAVLTELAVTVEELAILHTEFLMLEGDLF</sequence>
<dbReference type="FunFam" id="1.10.1200.10:FF:000005">
    <property type="entry name" value="Nonribosomal peptide synthetase 1"/>
    <property type="match status" value="2"/>
</dbReference>
<dbReference type="FunFam" id="3.30.300.30:FF:000015">
    <property type="entry name" value="Nonribosomal peptide synthase SidD"/>
    <property type="match status" value="1"/>
</dbReference>
<accession>A0AA40EX71</accession>
<dbReference type="Gene3D" id="3.30.300.30">
    <property type="match status" value="1"/>
</dbReference>
<dbReference type="Gene3D" id="3.30.559.10">
    <property type="entry name" value="Chloramphenicol acetyltransferase-like domain"/>
    <property type="match status" value="2"/>
</dbReference>
<dbReference type="SUPFAM" id="SSF47336">
    <property type="entry name" value="ACP-like"/>
    <property type="match status" value="2"/>
</dbReference>
<dbReference type="InterPro" id="IPR000873">
    <property type="entry name" value="AMP-dep_synth/lig_dom"/>
</dbReference>
<dbReference type="InterPro" id="IPR042099">
    <property type="entry name" value="ANL_N_sf"/>
</dbReference>
<dbReference type="Pfam" id="PF00501">
    <property type="entry name" value="AMP-binding"/>
    <property type="match status" value="1"/>
</dbReference>
<dbReference type="PROSITE" id="PS50075">
    <property type="entry name" value="CARRIER"/>
    <property type="match status" value="2"/>
</dbReference>
<proteinExistence type="inferred from homology"/>
<dbReference type="InterPro" id="IPR020845">
    <property type="entry name" value="AMP-binding_CS"/>
</dbReference>
<keyword evidence="7" id="KW-1185">Reference proteome</keyword>
<dbReference type="GO" id="GO:0005737">
    <property type="term" value="C:cytoplasm"/>
    <property type="evidence" value="ECO:0007669"/>
    <property type="project" value="TreeGrafter"/>
</dbReference>
<keyword evidence="2" id="KW-0597">Phosphoprotein</keyword>
<feature type="domain" description="Carrier" evidence="5">
    <location>
        <begin position="788"/>
        <end position="862"/>
    </location>
</feature>
<evidence type="ECO:0000259" key="5">
    <source>
        <dbReference type="PROSITE" id="PS50075"/>
    </source>
</evidence>
<dbReference type="NCBIfam" id="TIGR01733">
    <property type="entry name" value="AA-adenyl-dom"/>
    <property type="match status" value="1"/>
</dbReference>
<dbReference type="SUPFAM" id="SSF52777">
    <property type="entry name" value="CoA-dependent acyltransferases"/>
    <property type="match status" value="4"/>
</dbReference>
<dbReference type="SMART" id="SM00823">
    <property type="entry name" value="PKS_PP"/>
    <property type="match status" value="2"/>
</dbReference>
<feature type="domain" description="Carrier" evidence="5">
    <location>
        <begin position="1590"/>
        <end position="1666"/>
    </location>
</feature>
<keyword evidence="1" id="KW-0596">Phosphopantetheine</keyword>